<dbReference type="PANTHER" id="PTHR43591">
    <property type="entry name" value="METHYLTRANSFERASE"/>
    <property type="match status" value="1"/>
</dbReference>
<dbReference type="Pfam" id="PF08241">
    <property type="entry name" value="Methyltransf_11"/>
    <property type="match status" value="1"/>
</dbReference>
<accession>A0A7C4AGG3</accession>
<evidence type="ECO:0000313" key="2">
    <source>
        <dbReference type="EMBL" id="HGG92159.1"/>
    </source>
</evidence>
<dbReference type="InterPro" id="IPR029063">
    <property type="entry name" value="SAM-dependent_MTases_sf"/>
</dbReference>
<sequence>MIVNWPERFYCNSPVRRLQQMLEARRWLRLRPLPPGADILEIGCGNGSGGDVINALFRPRRFLALDLDPAMLRPAARRLGPQGIGVIRADAQHLPVATASVDAVFNFGIIHHLEDWRQGIAEVSRVLRPGGAFYFEEIFAALYANAFWRHIVAHPTQDRFQGLQFRQALAHNGLTLLPGARESRLTILGVAQKREDA</sequence>
<protein>
    <submittedName>
        <fullName evidence="2">Class I SAM-dependent methyltransferase</fullName>
    </submittedName>
</protein>
<dbReference type="AlphaFoldDB" id="A0A7C4AGG3"/>
<comment type="caution">
    <text evidence="2">The sequence shown here is derived from an EMBL/GenBank/DDBJ whole genome shotgun (WGS) entry which is preliminary data.</text>
</comment>
<dbReference type="Gene3D" id="3.40.50.150">
    <property type="entry name" value="Vaccinia Virus protein VP39"/>
    <property type="match status" value="1"/>
</dbReference>
<dbReference type="EMBL" id="DSRP01000299">
    <property type="protein sequence ID" value="HGG92159.1"/>
    <property type="molecule type" value="Genomic_DNA"/>
</dbReference>
<organism evidence="2">
    <name type="scientific">Fundidesulfovibrio putealis</name>
    <dbReference type="NCBI Taxonomy" id="270496"/>
    <lineage>
        <taxon>Bacteria</taxon>
        <taxon>Pseudomonadati</taxon>
        <taxon>Thermodesulfobacteriota</taxon>
        <taxon>Desulfovibrionia</taxon>
        <taxon>Desulfovibrionales</taxon>
        <taxon>Desulfovibrionaceae</taxon>
        <taxon>Fundidesulfovibrio</taxon>
    </lineage>
</organism>
<dbReference type="GO" id="GO:0032259">
    <property type="term" value="P:methylation"/>
    <property type="evidence" value="ECO:0007669"/>
    <property type="project" value="UniProtKB-KW"/>
</dbReference>
<name>A0A7C4AGG3_9BACT</name>
<dbReference type="GO" id="GO:0008757">
    <property type="term" value="F:S-adenosylmethionine-dependent methyltransferase activity"/>
    <property type="evidence" value="ECO:0007669"/>
    <property type="project" value="InterPro"/>
</dbReference>
<dbReference type="SUPFAM" id="SSF53335">
    <property type="entry name" value="S-adenosyl-L-methionine-dependent methyltransferases"/>
    <property type="match status" value="1"/>
</dbReference>
<feature type="domain" description="Methyltransferase type 11" evidence="1">
    <location>
        <begin position="40"/>
        <end position="135"/>
    </location>
</feature>
<gene>
    <name evidence="2" type="ORF">ENR59_04320</name>
</gene>
<dbReference type="InterPro" id="IPR013216">
    <property type="entry name" value="Methyltransf_11"/>
</dbReference>
<reference evidence="2" key="1">
    <citation type="journal article" date="2020" name="mSystems">
        <title>Genome- and Community-Level Interaction Insights into Carbon Utilization and Element Cycling Functions of Hydrothermarchaeota in Hydrothermal Sediment.</title>
        <authorList>
            <person name="Zhou Z."/>
            <person name="Liu Y."/>
            <person name="Xu W."/>
            <person name="Pan J."/>
            <person name="Luo Z.H."/>
            <person name="Li M."/>
        </authorList>
    </citation>
    <scope>NUCLEOTIDE SEQUENCE [LARGE SCALE GENOMIC DNA]</scope>
    <source>
        <strain evidence="2">SpSt-413</strain>
    </source>
</reference>
<evidence type="ECO:0000259" key="1">
    <source>
        <dbReference type="Pfam" id="PF08241"/>
    </source>
</evidence>
<dbReference type="CDD" id="cd02440">
    <property type="entry name" value="AdoMet_MTases"/>
    <property type="match status" value="1"/>
</dbReference>
<keyword evidence="2" id="KW-0808">Transferase</keyword>
<proteinExistence type="predicted"/>
<keyword evidence="2" id="KW-0489">Methyltransferase</keyword>